<dbReference type="EMBL" id="JAQQDH010000003">
    <property type="protein sequence ID" value="MFM0444510.1"/>
    <property type="molecule type" value="Genomic_DNA"/>
</dbReference>
<gene>
    <name evidence="1" type="ORF">PQR00_13045</name>
</gene>
<evidence type="ECO:0000313" key="1">
    <source>
        <dbReference type="EMBL" id="MFM0444510.1"/>
    </source>
</evidence>
<keyword evidence="2" id="KW-1185">Reference proteome</keyword>
<dbReference type="Proteomes" id="UP001629288">
    <property type="component" value="Unassembled WGS sequence"/>
</dbReference>
<organism evidence="1 2">
    <name type="scientific">Paraburkholderia strydomiana</name>
    <dbReference type="NCBI Taxonomy" id="1245417"/>
    <lineage>
        <taxon>Bacteria</taxon>
        <taxon>Pseudomonadati</taxon>
        <taxon>Pseudomonadota</taxon>
        <taxon>Betaproteobacteria</taxon>
        <taxon>Burkholderiales</taxon>
        <taxon>Burkholderiaceae</taxon>
        <taxon>Paraburkholderia</taxon>
    </lineage>
</organism>
<sequence length="155" mass="16550">MFEESTILPVLTGLFASYRDANDAFSALQALGLDGNSGHLYQESGHAWPASSCAENLDETSRAEERAEYAAHGEYLSICGAANRFGAATGGAEPATDASRISADTSMRTLLIIDLGGLRPAQASGVLYDYGAVAVKDPSGHWRFSPYRKVCRNQE</sequence>
<dbReference type="RefSeq" id="WP_408129190.1">
    <property type="nucleotide sequence ID" value="NZ_JAQQCI010000021.1"/>
</dbReference>
<proteinExistence type="predicted"/>
<evidence type="ECO:0000313" key="2">
    <source>
        <dbReference type="Proteomes" id="UP001629288"/>
    </source>
</evidence>
<comment type="caution">
    <text evidence="1">The sequence shown here is derived from an EMBL/GenBank/DDBJ whole genome shotgun (WGS) entry which is preliminary data.</text>
</comment>
<accession>A0ABW9C3M9</accession>
<protein>
    <submittedName>
        <fullName evidence="1">Uncharacterized protein</fullName>
    </submittedName>
</protein>
<reference evidence="1 2" key="1">
    <citation type="journal article" date="2024" name="Chem. Sci.">
        <title>Discovery of megapolipeptins by genome mining of a Burkholderiales bacteria collection.</title>
        <authorList>
            <person name="Paulo B.S."/>
            <person name="Recchia M.J.J."/>
            <person name="Lee S."/>
            <person name="Fergusson C.H."/>
            <person name="Romanowski S.B."/>
            <person name="Hernandez A."/>
            <person name="Krull N."/>
            <person name="Liu D.Y."/>
            <person name="Cavanagh H."/>
            <person name="Bos A."/>
            <person name="Gray C.A."/>
            <person name="Murphy B.T."/>
            <person name="Linington R.G."/>
            <person name="Eustaquio A.S."/>
        </authorList>
    </citation>
    <scope>NUCLEOTIDE SEQUENCE [LARGE SCALE GENOMIC DNA]</scope>
    <source>
        <strain evidence="1 2">RL17-379-BIB-C</strain>
    </source>
</reference>
<name>A0ABW9C3M9_9BURK</name>